<evidence type="ECO:0000313" key="3">
    <source>
        <dbReference type="Proteomes" id="UP000005204"/>
    </source>
</evidence>
<proteinExistence type="predicted"/>
<name>A0A8R2AX55_BOMMO</name>
<sequence length="143" mass="15804">MLKVFVVVVCTLGASQLCAALYTQKVAVSFPKDKTTIVVEAMKSCIAKTGANPNVIEVISSGKVSEDEKFKEFFYCACNDIGVVNPDGHIKVKECIELFPKETQPLVEPVIKNCDKEGVNKYDTLFKYLKCFQETSPVRVTLA</sequence>
<organism evidence="2 3">
    <name type="scientific">Bombyx mori</name>
    <name type="common">Silk moth</name>
    <dbReference type="NCBI Taxonomy" id="7091"/>
    <lineage>
        <taxon>Eukaryota</taxon>
        <taxon>Metazoa</taxon>
        <taxon>Ecdysozoa</taxon>
        <taxon>Arthropoda</taxon>
        <taxon>Hexapoda</taxon>
        <taxon>Insecta</taxon>
        <taxon>Pterygota</taxon>
        <taxon>Neoptera</taxon>
        <taxon>Endopterygota</taxon>
        <taxon>Lepidoptera</taxon>
        <taxon>Glossata</taxon>
        <taxon>Ditrysia</taxon>
        <taxon>Bombycoidea</taxon>
        <taxon>Bombycidae</taxon>
        <taxon>Bombycinae</taxon>
        <taxon>Bombyx</taxon>
    </lineage>
</organism>
<dbReference type="SMR" id="A0A8R2AX55"/>
<dbReference type="Pfam" id="PF01395">
    <property type="entry name" value="PBP_GOBP"/>
    <property type="match status" value="1"/>
</dbReference>
<dbReference type="KEGG" id="bmor:101735763"/>
<evidence type="ECO:0000256" key="1">
    <source>
        <dbReference type="SAM" id="SignalP"/>
    </source>
</evidence>
<keyword evidence="1" id="KW-0732">Signal</keyword>
<feature type="signal peptide" evidence="1">
    <location>
        <begin position="1"/>
        <end position="20"/>
    </location>
</feature>
<dbReference type="EnsemblMetazoa" id="XM_004932283.3">
    <property type="protein sequence ID" value="XP_004932340.1"/>
    <property type="gene ID" value="LOC101735763"/>
</dbReference>
<dbReference type="OrthoDB" id="8194670at2759"/>
<dbReference type="SUPFAM" id="SSF47565">
    <property type="entry name" value="Insect pheromone/odorant-binding proteins"/>
    <property type="match status" value="1"/>
</dbReference>
<evidence type="ECO:0000313" key="2">
    <source>
        <dbReference type="EnsemblMetazoa" id="XP_004932340.1"/>
    </source>
</evidence>
<dbReference type="OMA" id="HKAVECF"/>
<dbReference type="Proteomes" id="UP000005204">
    <property type="component" value="Unassembled WGS sequence"/>
</dbReference>
<dbReference type="GO" id="GO:0005549">
    <property type="term" value="F:odorant binding"/>
    <property type="evidence" value="ECO:0007669"/>
    <property type="project" value="InterPro"/>
</dbReference>
<dbReference type="InterPro" id="IPR036728">
    <property type="entry name" value="PBP_GOBP_sf"/>
</dbReference>
<dbReference type="Gene3D" id="1.10.238.20">
    <property type="entry name" value="Pheromone/general odorant binding protein domain"/>
    <property type="match status" value="1"/>
</dbReference>
<keyword evidence="3" id="KW-1185">Reference proteome</keyword>
<accession>A0A8R2AX55</accession>
<protein>
    <submittedName>
        <fullName evidence="2">Uncharacterized protein</fullName>
    </submittedName>
</protein>
<feature type="chain" id="PRO_5035744538" evidence="1">
    <location>
        <begin position="21"/>
        <end position="143"/>
    </location>
</feature>
<reference evidence="2" key="2">
    <citation type="submission" date="2022-06" db="UniProtKB">
        <authorList>
            <consortium name="EnsemblMetazoa"/>
        </authorList>
    </citation>
    <scope>IDENTIFICATION</scope>
    <source>
        <strain evidence="2">p50T (Dazao)</strain>
    </source>
</reference>
<gene>
    <name evidence="2" type="primary">101735763</name>
</gene>
<reference evidence="3" key="1">
    <citation type="journal article" date="2008" name="Insect Biochem. Mol. Biol.">
        <title>The genome of a lepidopteran model insect, the silkworm Bombyx mori.</title>
        <authorList>
            <consortium name="International Silkworm Genome Consortium"/>
        </authorList>
    </citation>
    <scope>NUCLEOTIDE SEQUENCE [LARGE SCALE GENOMIC DNA]</scope>
    <source>
        <strain evidence="3">p50T</strain>
    </source>
</reference>
<dbReference type="CDD" id="cd23992">
    <property type="entry name" value="PBP_GOBP"/>
    <property type="match status" value="1"/>
</dbReference>
<dbReference type="InterPro" id="IPR006170">
    <property type="entry name" value="PBP/GOBP"/>
</dbReference>
<dbReference type="SMART" id="SM00708">
    <property type="entry name" value="PhBP"/>
    <property type="match status" value="1"/>
</dbReference>
<dbReference type="AlphaFoldDB" id="A0A8R2AX55"/>